<protein>
    <recommendedName>
        <fullName evidence="2">Secretion system C-terminal sorting domain-containing protein</fullName>
    </recommendedName>
</protein>
<proteinExistence type="predicted"/>
<dbReference type="InterPro" id="IPR026444">
    <property type="entry name" value="Secre_tail"/>
</dbReference>
<evidence type="ECO:0000313" key="3">
    <source>
        <dbReference type="EMBL" id="AFN73325.1"/>
    </source>
</evidence>
<feature type="domain" description="Secretion system C-terminal sorting" evidence="2">
    <location>
        <begin position="692"/>
        <end position="767"/>
    </location>
</feature>
<name>I6Z2E8_MELRP</name>
<dbReference type="eggNOG" id="COG3291">
    <property type="taxonomic scope" value="Bacteria"/>
</dbReference>
<evidence type="ECO:0000313" key="4">
    <source>
        <dbReference type="Proteomes" id="UP000009011"/>
    </source>
</evidence>
<dbReference type="EMBL" id="CP003557">
    <property type="protein sequence ID" value="AFN73325.1"/>
    <property type="molecule type" value="Genomic_DNA"/>
</dbReference>
<dbReference type="HOGENOM" id="CLU_362822_0_0_10"/>
<reference evidence="3 4" key="1">
    <citation type="journal article" date="2013" name="PLoS ONE">
        <title>Genomic analysis of Melioribacter roseus, facultatively anaerobic organotrophic bacterium representing a novel deep lineage within Bacteriodetes/Chlorobi group.</title>
        <authorList>
            <person name="Kadnikov V.V."/>
            <person name="Mardanov A.V."/>
            <person name="Podosokorskaya O.A."/>
            <person name="Gavrilov S.N."/>
            <person name="Kublanov I.V."/>
            <person name="Beletsky A.V."/>
            <person name="Bonch-Osmolovskaya E.A."/>
            <person name="Ravin N.V."/>
        </authorList>
    </citation>
    <scope>NUCLEOTIDE SEQUENCE [LARGE SCALE GENOMIC DNA]</scope>
    <source>
        <strain evidence="4">JCM 17771 / P3M-2</strain>
    </source>
</reference>
<gene>
    <name evidence="3" type="ordered locus">MROS_0081</name>
</gene>
<keyword evidence="4" id="KW-1185">Reference proteome</keyword>
<dbReference type="Gene3D" id="2.60.120.260">
    <property type="entry name" value="Galactose-binding domain-like"/>
    <property type="match status" value="1"/>
</dbReference>
<dbReference type="STRING" id="1191523.MROS_0081"/>
<dbReference type="Pfam" id="PF18962">
    <property type="entry name" value="Por_Secre_tail"/>
    <property type="match status" value="1"/>
</dbReference>
<evidence type="ECO:0000256" key="1">
    <source>
        <dbReference type="SAM" id="SignalP"/>
    </source>
</evidence>
<dbReference type="AlphaFoldDB" id="I6Z2E8"/>
<dbReference type="Proteomes" id="UP000009011">
    <property type="component" value="Chromosome"/>
</dbReference>
<dbReference type="NCBIfam" id="TIGR04183">
    <property type="entry name" value="Por_Secre_tail"/>
    <property type="match status" value="1"/>
</dbReference>
<dbReference type="Gene3D" id="2.60.40.4070">
    <property type="match status" value="1"/>
</dbReference>
<dbReference type="RefSeq" id="WP_014854762.1">
    <property type="nucleotide sequence ID" value="NC_018178.1"/>
</dbReference>
<sequence length="770" mass="84446">MKYKIKYLLATFVLLFLSSVNAQFVQKSDSLGLVVIPAEKYDAYRPGLDAKDGDVFALEDSVEGFMGEGYMKAYMAKGDGSTSNAETINIKLSYNVNFVDTGTHYVWAYVFFPDDHSDSFFYGVDGVVAGQVSGQPRGSWSWHKGNTPIVIDSAGVHSVDFFGREPNALLDHIIITSSETFDPNINKEWMPKVIAFVSMPGKIDPATNENADKPFIDDLISAGYEVFTVYTNSIETASQGLLDSLNSADLIIIGRSGSSGDFGGSHKEAWNNIKAPVMLLHLWAARNNRLNWLPTGTTTSYDNAGDTIKAKIELPDDPVFRGITLAEDNTMNWVVSPYDFMATTDGGNGTILAREAGTSNVLFVRWDPWVEFYDGAGDYPAGYRTLIGNGNDHAGPFNYYNFTPEAKQVYLNEVERMVNLPEAPPRPVGLGKTIAFISKESVVDPNTNLSADKPFIDELLEQGYKVYTLYSASLETASEGFVDTLNSVDLVIIGRSGTSGDFGGSHKTAWNNITSPVLLLHLWAARNNRLNWLPTGATTSFDSAGDTIIAKIEMPDDPVFAGVTLSSDSTMYWVTSPYDFLEAADAGNGIVLARDAATSNVLFVRWEPWVEFYDGAGDMPAGYRSLIGNGNDHAYATGGDAALFNYYNFTEGAKQVYLNEVARMVNLGKVPEPVSVEEEKSLPVSYSLEQNYPNPFNPTTTIKFSLPEKSIVKIAVYDLLGRLVANLVNGEYAAGYHTIQFNASDLASGVYFYRIEANDFVSVKKLMLLK</sequence>
<evidence type="ECO:0000259" key="2">
    <source>
        <dbReference type="Pfam" id="PF18962"/>
    </source>
</evidence>
<dbReference type="OrthoDB" id="1488789at2"/>
<feature type="signal peptide" evidence="1">
    <location>
        <begin position="1"/>
        <end position="22"/>
    </location>
</feature>
<accession>I6Z2E8</accession>
<keyword evidence="1" id="KW-0732">Signal</keyword>
<dbReference type="eggNOG" id="COG0737">
    <property type="taxonomic scope" value="Bacteria"/>
</dbReference>
<feature type="chain" id="PRO_5003706873" description="Secretion system C-terminal sorting domain-containing protein" evidence="1">
    <location>
        <begin position="23"/>
        <end position="770"/>
    </location>
</feature>
<dbReference type="KEGG" id="mro:MROS_0081"/>
<organism evidence="3 4">
    <name type="scientific">Melioribacter roseus (strain DSM 23840 / JCM 17771 / VKM B-2668 / P3M-2)</name>
    <dbReference type="NCBI Taxonomy" id="1191523"/>
    <lineage>
        <taxon>Bacteria</taxon>
        <taxon>Pseudomonadati</taxon>
        <taxon>Ignavibacteriota</taxon>
        <taxon>Ignavibacteria</taxon>
        <taxon>Ignavibacteriales</taxon>
        <taxon>Melioribacteraceae</taxon>
        <taxon>Melioribacter</taxon>
    </lineage>
</organism>